<dbReference type="STRING" id="2045.KR76_05170"/>
<dbReference type="Pfam" id="PF20062">
    <property type="entry name" value="DUF6461"/>
    <property type="match status" value="1"/>
</dbReference>
<dbReference type="RefSeq" id="WP_038677087.1">
    <property type="nucleotide sequence ID" value="NZ_BJMC01000003.1"/>
</dbReference>
<dbReference type="AlphaFoldDB" id="A0A0A1DIB4"/>
<keyword evidence="3" id="KW-1185">Reference proteome</keyword>
<evidence type="ECO:0000256" key="1">
    <source>
        <dbReference type="SAM" id="MobiDB-lite"/>
    </source>
</evidence>
<evidence type="ECO:0000313" key="3">
    <source>
        <dbReference type="Proteomes" id="UP000030300"/>
    </source>
</evidence>
<gene>
    <name evidence="2" type="ORF">KR76_05170</name>
</gene>
<proteinExistence type="predicted"/>
<dbReference type="HOGENOM" id="CLU_495938_0_0_11"/>
<dbReference type="KEGG" id="psim:KR76_05170"/>
<protein>
    <submittedName>
        <fullName evidence="2">Uncharacterized protein</fullName>
    </submittedName>
</protein>
<sequence length="549" mass="57528">MPAPTPADQVAFYAWLSDELEAGCLSVVVGSDASVSAECFGIDRDDPVSMDSERWFVGPHASVVETDGPVSIVLEDNGFEGSRSVVLRPASKGGKAASIFWNVNGMVIFSCARRGKVLWSGELGMGADLDGLPRSLVRFAELADADDDVDPVAVGAAMVAAFTGVEVTAGPVEDAVWCAVSPQVEQPEAVTAETSSLQWDHPELLDALVTAPPTMRRPLVHALVHATVHQASLAENEVAAAVLASVAVDGPGSVPPALDAWERQQARESDRLWVLQDDAVNAGGVEPLREEELRVYRPGYVISALRYACHVDDLSALLGAANAAVAIFGMDDLEPVLVAALASAARAEHAGGTVALAGLPTPPSAADRAAALEEQRRARDEDADQAALAEEGEHWGGRPPSARMRAAATGGAHALAQRNRPLLDLLEPLDDDVLTAIRDQAAHAVLADAGLLDLPWVVAATTATDPVDLGGCFQRLFSDPDVVHTDFLGPDGQRWSRQSMALPVLAAFGVADPYDAACHALAVVGDGPRDEAAAIYRSIGEQFGLEGRA</sequence>
<feature type="region of interest" description="Disordered" evidence="1">
    <location>
        <begin position="375"/>
        <end position="410"/>
    </location>
</feature>
<dbReference type="GeneID" id="96608340"/>
<organism evidence="2 3">
    <name type="scientific">Nocardioides simplex</name>
    <name type="common">Arthrobacter simplex</name>
    <dbReference type="NCBI Taxonomy" id="2045"/>
    <lineage>
        <taxon>Bacteria</taxon>
        <taxon>Bacillati</taxon>
        <taxon>Actinomycetota</taxon>
        <taxon>Actinomycetes</taxon>
        <taxon>Propionibacteriales</taxon>
        <taxon>Nocardioidaceae</taxon>
        <taxon>Pimelobacter</taxon>
    </lineage>
</organism>
<dbReference type="EMBL" id="CP009896">
    <property type="protein sequence ID" value="AIY16298.1"/>
    <property type="molecule type" value="Genomic_DNA"/>
</dbReference>
<dbReference type="Proteomes" id="UP000030300">
    <property type="component" value="Chromosome"/>
</dbReference>
<reference evidence="2 3" key="1">
    <citation type="journal article" date="2015" name="Genome Announc.">
        <title>Complete Genome Sequence of Steroid-Transforming Nocardioides simplex VKM Ac-2033D.</title>
        <authorList>
            <person name="Shtratnikova V.Y."/>
            <person name="Schelkunov M.I."/>
            <person name="Pekov Y.A."/>
            <person name="Fokina V.V."/>
            <person name="Logacheva M.D."/>
            <person name="Sokolov S.L."/>
            <person name="Bragin E.Y."/>
            <person name="Ashapkin V.V."/>
            <person name="Donova M.V."/>
        </authorList>
    </citation>
    <scope>NUCLEOTIDE SEQUENCE [LARGE SCALE GENOMIC DNA]</scope>
    <source>
        <strain evidence="2 3">VKM Ac-2033D</strain>
    </source>
</reference>
<dbReference type="eggNOG" id="ENOG5030HVN">
    <property type="taxonomic scope" value="Bacteria"/>
</dbReference>
<evidence type="ECO:0000313" key="2">
    <source>
        <dbReference type="EMBL" id="AIY16298.1"/>
    </source>
</evidence>
<accession>A0A0A1DIB4</accession>
<dbReference type="OrthoDB" id="4485313at2"/>
<dbReference type="InterPro" id="IPR045592">
    <property type="entry name" value="DUF6461"/>
</dbReference>
<name>A0A0A1DIB4_NOCSI</name>